<dbReference type="Gene3D" id="1.10.357.10">
    <property type="entry name" value="Tetracycline Repressor, domain 2"/>
    <property type="match status" value="1"/>
</dbReference>
<dbReference type="Pfam" id="PF02909">
    <property type="entry name" value="TetR_C_1"/>
    <property type="match status" value="1"/>
</dbReference>
<evidence type="ECO:0000313" key="5">
    <source>
        <dbReference type="Proteomes" id="UP000037712"/>
    </source>
</evidence>
<keyword evidence="2" id="KW-0804">Transcription</keyword>
<proteinExistence type="predicted"/>
<protein>
    <recommendedName>
        <fullName evidence="3">Tetracycline repressor TetR C-terminal domain-containing protein</fullName>
    </recommendedName>
</protein>
<evidence type="ECO:0000259" key="3">
    <source>
        <dbReference type="Pfam" id="PF02909"/>
    </source>
</evidence>
<dbReference type="InterPro" id="IPR009057">
    <property type="entry name" value="Homeodomain-like_sf"/>
</dbReference>
<dbReference type="SUPFAM" id="SSF46689">
    <property type="entry name" value="Homeodomain-like"/>
    <property type="match status" value="1"/>
</dbReference>
<dbReference type="Proteomes" id="UP000037712">
    <property type="component" value="Unassembled WGS sequence"/>
</dbReference>
<dbReference type="EMBL" id="AZYO01000042">
    <property type="protein sequence ID" value="KOS55265.1"/>
    <property type="molecule type" value="Genomic_DNA"/>
</dbReference>
<keyword evidence="1" id="KW-0805">Transcription regulation</keyword>
<reference evidence="4 5" key="1">
    <citation type="journal article" date="2015" name="Genome Announc.">
        <title>Draft Genome Sequence of Rhodococcus rhodochrous Strain KG-21, a Soil Isolate from Oil Fields of Krishna-Godavari Basin, India.</title>
        <authorList>
            <person name="Dawar C."/>
            <person name="Aggarwal R.K."/>
        </authorList>
    </citation>
    <scope>NUCLEOTIDE SEQUENCE [LARGE SCALE GENOMIC DNA]</scope>
    <source>
        <strain evidence="4 5">KG-21</strain>
    </source>
</reference>
<dbReference type="AlphaFoldDB" id="A0A0M8PHW6"/>
<gene>
    <name evidence="4" type="ORF">Z051_15800</name>
</gene>
<sequence>MRRLSRELGVSAMAPYHYVADKDALLDLVASAALSDIRKPAAESGPWQARLRSVLDQIDEKLRTHRGIAELLLNQMLHKQRRLVEVVMDILFDAGFSDRDVLLAYSMIHSYLYGRNRASRSELIIPEDDALPETLARATAYVEELRGRDFYEFGVSALIAGLEAKLRSTVDS</sequence>
<reference evidence="5" key="2">
    <citation type="submission" date="2015-01" db="EMBL/GenBank/DDBJ databases">
        <title>Draft genome sequence of potential hydrocarbon metabolising strain of Rhodococcus rhodochrous.</title>
        <authorList>
            <person name="Aggarwal R.K."/>
            <person name="Dawar C."/>
        </authorList>
    </citation>
    <scope>NUCLEOTIDE SEQUENCE [LARGE SCALE GENOMIC DNA]</scope>
    <source>
        <strain evidence="5">KG-21</strain>
    </source>
</reference>
<dbReference type="InterPro" id="IPR004111">
    <property type="entry name" value="Repressor_TetR_C"/>
</dbReference>
<dbReference type="InterPro" id="IPR036271">
    <property type="entry name" value="Tet_transcr_reg_TetR-rel_C_sf"/>
</dbReference>
<dbReference type="SUPFAM" id="SSF48498">
    <property type="entry name" value="Tetracyclin repressor-like, C-terminal domain"/>
    <property type="match status" value="1"/>
</dbReference>
<name>A0A0M8PHW6_RHORH</name>
<evidence type="ECO:0000256" key="1">
    <source>
        <dbReference type="ARBA" id="ARBA00023015"/>
    </source>
</evidence>
<organism evidence="4 5">
    <name type="scientific">Rhodococcus rhodochrous KG-21</name>
    <dbReference type="NCBI Taxonomy" id="1441923"/>
    <lineage>
        <taxon>Bacteria</taxon>
        <taxon>Bacillati</taxon>
        <taxon>Actinomycetota</taxon>
        <taxon>Actinomycetes</taxon>
        <taxon>Mycobacteriales</taxon>
        <taxon>Nocardiaceae</taxon>
        <taxon>Rhodococcus</taxon>
    </lineage>
</organism>
<dbReference type="PATRIC" id="fig|1441923.3.peg.3462"/>
<evidence type="ECO:0000256" key="2">
    <source>
        <dbReference type="ARBA" id="ARBA00023163"/>
    </source>
</evidence>
<accession>A0A0M8PHW6</accession>
<feature type="domain" description="Tetracycline repressor TetR C-terminal" evidence="3">
    <location>
        <begin position="40"/>
        <end position="165"/>
    </location>
</feature>
<evidence type="ECO:0000313" key="4">
    <source>
        <dbReference type="EMBL" id="KOS55265.1"/>
    </source>
</evidence>
<comment type="caution">
    <text evidence="4">The sequence shown here is derived from an EMBL/GenBank/DDBJ whole genome shotgun (WGS) entry which is preliminary data.</text>
</comment>
<dbReference type="GO" id="GO:0045892">
    <property type="term" value="P:negative regulation of DNA-templated transcription"/>
    <property type="evidence" value="ECO:0007669"/>
    <property type="project" value="InterPro"/>
</dbReference>